<accession>A0A4R4P379</accession>
<evidence type="ECO:0000256" key="1">
    <source>
        <dbReference type="SAM" id="MobiDB-lite"/>
    </source>
</evidence>
<evidence type="ECO:0000313" key="3">
    <source>
        <dbReference type="EMBL" id="TDC16084.1"/>
    </source>
</evidence>
<dbReference type="InterPro" id="IPR016039">
    <property type="entry name" value="Thiolase-like"/>
</dbReference>
<dbReference type="InterPro" id="IPR052568">
    <property type="entry name" value="PKS-FAS_Synthase"/>
</dbReference>
<dbReference type="InterPro" id="IPR013785">
    <property type="entry name" value="Aldolase_TIM"/>
</dbReference>
<dbReference type="RefSeq" id="WP_207923742.1">
    <property type="nucleotide sequence ID" value="NZ_SMJW01000056.1"/>
</dbReference>
<feature type="domain" description="Ketosynthase family 3 (KS3)" evidence="2">
    <location>
        <begin position="613"/>
        <end position="924"/>
    </location>
</feature>
<feature type="compositionally biased region" description="Basic and acidic residues" evidence="1">
    <location>
        <begin position="1375"/>
        <end position="1385"/>
    </location>
</feature>
<dbReference type="SUPFAM" id="SSF52151">
    <property type="entry name" value="FabD/lysophospholipase-like"/>
    <property type="match status" value="1"/>
</dbReference>
<dbReference type="SUPFAM" id="SSF51412">
    <property type="entry name" value="Inosine monophosphate dehydrogenase (IMPDH)"/>
    <property type="match status" value="2"/>
</dbReference>
<feature type="compositionally biased region" description="Pro residues" evidence="1">
    <location>
        <begin position="1334"/>
        <end position="1345"/>
    </location>
</feature>
<dbReference type="PANTHER" id="PTHR43074">
    <property type="entry name" value="OMEGA-3 POLYUNSATURATED FATTY ACID SYNTHASE PFAB-RELATED"/>
    <property type="match status" value="1"/>
</dbReference>
<dbReference type="Gene3D" id="3.40.47.10">
    <property type="match status" value="2"/>
</dbReference>
<dbReference type="InterPro" id="IPR016035">
    <property type="entry name" value="Acyl_Trfase/lysoPLipase"/>
</dbReference>
<keyword evidence="4" id="KW-1185">Reference proteome</keyword>
<dbReference type="InterPro" id="IPR020841">
    <property type="entry name" value="PKS_Beta-ketoAc_synthase_dom"/>
</dbReference>
<dbReference type="EMBL" id="SMJW01000056">
    <property type="protein sequence ID" value="TDC16084.1"/>
    <property type="molecule type" value="Genomic_DNA"/>
</dbReference>
<proteinExistence type="predicted"/>
<dbReference type="InterPro" id="IPR014030">
    <property type="entry name" value="Ketoacyl_synth_N"/>
</dbReference>
<comment type="caution">
    <text evidence="3">The sequence shown here is derived from an EMBL/GenBank/DDBJ whole genome shotgun (WGS) entry which is preliminary data.</text>
</comment>
<feature type="non-terminal residue" evidence="3">
    <location>
        <position position="1385"/>
    </location>
</feature>
<sequence>MTADTGGYGTARGERAPVEIIGGAPSGRPVPHLTVAVARAGGTGILGLGADRAPVLAALADVRRWWAGPFGVRVPPGCRVRAAEIPPAARTVVVDAAALHSDDWLGIAGFARGRRLLIEVADSAEAADAVRIGRGLTDEVGIIARSGGRPADPTTFVLLQMLLAEAEAPVYAAGGIGPHTAAAAVAGGAAGIVLDEQLAFVREAEPSGPGPEWPGRPGVVLAGRYKTAGGVVQAVREQTVLHLRAAVRAEPLAPRTGPVAVQGPMAQISDVSAFAGAVAQDGGLPFLALGPLDGGRVRALLRETADRLGDRPWGAGIAGGAPPELRAEQLAAVRDARPPYAIIAGGGPAEAAALEDAGISAYLHVASPEPLGRFLGEGARKFVFAGSECGGPAGPYPGFPLWDAQVERLTAFGGDPRELSVMFAGGVHDARSAAMVAALAGPLAERGADVRVLMGTAYLFTPEAVAAGAIVPAYQDVALSCTGTVLLETASGQAVRCARTPYTETFEQTRRELEQAGTPEPEVRRRLEKLNLGRLHLASRGLRLGTPVDPVRQRSEGLYAMGQAAALRSATTGIAALHEQVTSGATAFLAARAAELGIGTAEDVRDTARPVDVAIIGVGCVAPDAPDADGHWANIVGGRSRGGPMPSVPFDADAYGIPADEIGGIAPIHLLSLETASRALRDAGYGDRPFDRSRTSVFFAAEGGGDLGTAYALRATLPSYLGELPPGLDEQLPRPAGDSLDGVGTGAVAGRVADRLGLGGTACAVGGTPLAALDAACNDLVAGSSAMVLCGGAYLRDRVHDQVAPASGEGVACVVLKRLADAERDGDRIYGVVKSVAGAGGRLALERAHERAGVAPPSIGLAETDGLTGLVTTACALHTGVLPGTPDSGGARPWAARPGERFAGVSGPGSCGRRFHAVLAGYEGAPEPVSGLAEWPAELFLIRADDPDAARAAIDRLAHLLDGRPRLRDLARTAASLEGPVQAAFTASGLDDLREKLALAARFRPEPGIFVAAGEPGQVAFLFPDGLPGEDGRPGGMPADLFVAFPRLQRLLRLAGGRCAGAGVAGLAVHRLLTAVGVHPDLAAGRGHGELAALCAAGAIDDTDMIEIGAARTGAVPSRADLLGHDLRSPAFPVWASTTARPYETDPSDLAAAPAAPVDAAEQIEEMYRAGARTFVEAGPGRVLTDLVGATLGDRPHTAVACAAPGENGLVALLGALAALAAAGVPVDPVPLFAGRGARPITAPPAAPGWLVDGRSVRTADGGYPAGALRPPERVADVRRPADAAVLEYLRTSREIIAAQCEVVLRHLTAPVPDAREEPPVPDAREEPPDEPPAEPPRPSVPRPARPSAHVRTTALSGGPAPAARDEPPAATAVAEERHDAPCLF</sequence>
<protein>
    <recommendedName>
        <fullName evidence="2">Ketosynthase family 3 (KS3) domain-containing protein</fullName>
    </recommendedName>
</protein>
<organism evidence="3 4">
    <name type="scientific">Actinomadura bangladeshensis</name>
    <dbReference type="NCBI Taxonomy" id="453573"/>
    <lineage>
        <taxon>Bacteria</taxon>
        <taxon>Bacillati</taxon>
        <taxon>Actinomycetota</taxon>
        <taxon>Actinomycetes</taxon>
        <taxon>Streptosporangiales</taxon>
        <taxon>Thermomonosporaceae</taxon>
        <taxon>Actinomadura</taxon>
    </lineage>
</organism>
<dbReference type="GO" id="GO:0016746">
    <property type="term" value="F:acyltransferase activity"/>
    <property type="evidence" value="ECO:0007669"/>
    <property type="project" value="InterPro"/>
</dbReference>
<name>A0A4R4P379_9ACTN</name>
<dbReference type="Proteomes" id="UP000295431">
    <property type="component" value="Unassembled WGS sequence"/>
</dbReference>
<dbReference type="PANTHER" id="PTHR43074:SF1">
    <property type="entry name" value="BETA-KETOACYL SYNTHASE FAMILY PROTEIN-RELATED"/>
    <property type="match status" value="1"/>
</dbReference>
<feature type="region of interest" description="Disordered" evidence="1">
    <location>
        <begin position="1313"/>
        <end position="1385"/>
    </location>
</feature>
<feature type="compositionally biased region" description="Basic and acidic residues" evidence="1">
    <location>
        <begin position="1314"/>
        <end position="1327"/>
    </location>
</feature>
<reference evidence="3 4" key="1">
    <citation type="submission" date="2019-03" db="EMBL/GenBank/DDBJ databases">
        <title>Draft genome sequences of novel Actinobacteria.</title>
        <authorList>
            <person name="Sahin N."/>
            <person name="Ay H."/>
            <person name="Saygin H."/>
        </authorList>
    </citation>
    <scope>NUCLEOTIDE SEQUENCE [LARGE SCALE GENOMIC DNA]</scope>
    <source>
        <strain evidence="3 4">DSM 45347</strain>
    </source>
</reference>
<dbReference type="SUPFAM" id="SSF53901">
    <property type="entry name" value="Thiolase-like"/>
    <property type="match status" value="2"/>
</dbReference>
<dbReference type="Pfam" id="PF00109">
    <property type="entry name" value="ketoacyl-synt"/>
    <property type="match status" value="1"/>
</dbReference>
<dbReference type="InterPro" id="IPR001227">
    <property type="entry name" value="Ac_transferase_dom_sf"/>
</dbReference>
<gene>
    <name evidence="3" type="ORF">E1284_13615</name>
</gene>
<evidence type="ECO:0000259" key="2">
    <source>
        <dbReference type="SMART" id="SM00825"/>
    </source>
</evidence>
<dbReference type="Gene3D" id="3.20.20.70">
    <property type="entry name" value="Aldolase class I"/>
    <property type="match status" value="2"/>
</dbReference>
<dbReference type="SMART" id="SM00825">
    <property type="entry name" value="PKS_KS"/>
    <property type="match status" value="1"/>
</dbReference>
<dbReference type="Pfam" id="PF03060">
    <property type="entry name" value="NMO"/>
    <property type="match status" value="1"/>
</dbReference>
<evidence type="ECO:0000313" key="4">
    <source>
        <dbReference type="Proteomes" id="UP000295431"/>
    </source>
</evidence>
<dbReference type="Gene3D" id="3.40.366.10">
    <property type="entry name" value="Malonyl-Coenzyme A Acyl Carrier Protein, domain 2"/>
    <property type="match status" value="1"/>
</dbReference>